<keyword evidence="1" id="KW-0648">Protein biosynthesis</keyword>
<dbReference type="EMBL" id="KN121703">
    <property type="protein sequence ID" value="KFO35592.1"/>
    <property type="molecule type" value="Genomic_DNA"/>
</dbReference>
<gene>
    <name evidence="1" type="ORF">H920_02994</name>
</gene>
<organism evidence="1 2">
    <name type="scientific">Fukomys damarensis</name>
    <name type="common">Damaraland mole rat</name>
    <name type="synonym">Cryptomys damarensis</name>
    <dbReference type="NCBI Taxonomy" id="885580"/>
    <lineage>
        <taxon>Eukaryota</taxon>
        <taxon>Metazoa</taxon>
        <taxon>Chordata</taxon>
        <taxon>Craniata</taxon>
        <taxon>Vertebrata</taxon>
        <taxon>Euteleostomi</taxon>
        <taxon>Mammalia</taxon>
        <taxon>Eutheria</taxon>
        <taxon>Euarchontoglires</taxon>
        <taxon>Glires</taxon>
        <taxon>Rodentia</taxon>
        <taxon>Hystricomorpha</taxon>
        <taxon>Bathyergidae</taxon>
        <taxon>Fukomys</taxon>
    </lineage>
</organism>
<proteinExistence type="predicted"/>
<accession>A0A091DWY5</accession>
<dbReference type="AlphaFoldDB" id="A0A091DWY5"/>
<dbReference type="InterPro" id="IPR021156">
    <property type="entry name" value="TF_A-like/BEX"/>
</dbReference>
<sequence>MNFSNKDVIREFDNMTKVKDNRRKTEQKLGGLFWLRRKLQDPFFPWGPREFGGDCRVP</sequence>
<reference evidence="1 2" key="1">
    <citation type="submission" date="2013-11" db="EMBL/GenBank/DDBJ databases">
        <title>The Damaraland mole rat (Fukomys damarensis) genome and evolution of African mole rats.</title>
        <authorList>
            <person name="Gladyshev V.N."/>
            <person name="Fang X."/>
        </authorList>
    </citation>
    <scope>NUCLEOTIDE SEQUENCE [LARGE SCALE GENOMIC DNA]</scope>
    <source>
        <tissue evidence="1">Liver</tissue>
    </source>
</reference>
<name>A0A091DWY5_FUKDA</name>
<dbReference type="Proteomes" id="UP000028990">
    <property type="component" value="Unassembled WGS sequence"/>
</dbReference>
<dbReference type="GO" id="GO:0003746">
    <property type="term" value="F:translation elongation factor activity"/>
    <property type="evidence" value="ECO:0007669"/>
    <property type="project" value="UniProtKB-KW"/>
</dbReference>
<protein>
    <submittedName>
        <fullName evidence="1">Transcription elongation factor A protein-like 4</fullName>
    </submittedName>
</protein>
<evidence type="ECO:0000313" key="1">
    <source>
        <dbReference type="EMBL" id="KFO35592.1"/>
    </source>
</evidence>
<dbReference type="Pfam" id="PF04538">
    <property type="entry name" value="BEX"/>
    <property type="match status" value="1"/>
</dbReference>
<evidence type="ECO:0000313" key="2">
    <source>
        <dbReference type="Proteomes" id="UP000028990"/>
    </source>
</evidence>
<keyword evidence="2" id="KW-1185">Reference proteome</keyword>
<keyword evidence="1" id="KW-0251">Elongation factor</keyword>